<gene>
    <name evidence="1" type="ORF">PsYK624_007290</name>
</gene>
<dbReference type="AlphaFoldDB" id="A0A9P3FY08"/>
<accession>A0A9P3FY08</accession>
<comment type="caution">
    <text evidence="1">The sequence shown here is derived from an EMBL/GenBank/DDBJ whole genome shotgun (WGS) entry which is preliminary data.</text>
</comment>
<protein>
    <submittedName>
        <fullName evidence="1">Uncharacterized protein</fullName>
    </submittedName>
</protein>
<dbReference type="Proteomes" id="UP000703269">
    <property type="component" value="Unassembled WGS sequence"/>
</dbReference>
<name>A0A9P3FY08_9APHY</name>
<sequence length="153" mass="16504">MGPWCAATRLEFSAALAWQRDAARGHAAARTVHRLVPRAREAKGRDAAAVLCPDRRRRASRACFSRGRDGRSVATGPCRGKGALTRCDAVRRRCLRRLLLLAAYRPRPGVVPPAIATARAARACRRGGGPHKLCCLAHTRSVLPLASSDCVTC</sequence>
<dbReference type="EMBL" id="BPQB01000001">
    <property type="protein sequence ID" value="GJE84653.1"/>
    <property type="molecule type" value="Genomic_DNA"/>
</dbReference>
<organism evidence="1 2">
    <name type="scientific">Phanerochaete sordida</name>
    <dbReference type="NCBI Taxonomy" id="48140"/>
    <lineage>
        <taxon>Eukaryota</taxon>
        <taxon>Fungi</taxon>
        <taxon>Dikarya</taxon>
        <taxon>Basidiomycota</taxon>
        <taxon>Agaricomycotina</taxon>
        <taxon>Agaricomycetes</taxon>
        <taxon>Polyporales</taxon>
        <taxon>Phanerochaetaceae</taxon>
        <taxon>Phanerochaete</taxon>
    </lineage>
</organism>
<reference evidence="1 2" key="1">
    <citation type="submission" date="2021-08" db="EMBL/GenBank/DDBJ databases">
        <title>Draft Genome Sequence of Phanerochaete sordida strain YK-624.</title>
        <authorList>
            <person name="Mori T."/>
            <person name="Dohra H."/>
            <person name="Suzuki T."/>
            <person name="Kawagishi H."/>
            <person name="Hirai H."/>
        </authorList>
    </citation>
    <scope>NUCLEOTIDE SEQUENCE [LARGE SCALE GENOMIC DNA]</scope>
    <source>
        <strain evidence="1 2">YK-624</strain>
    </source>
</reference>
<evidence type="ECO:0000313" key="2">
    <source>
        <dbReference type="Proteomes" id="UP000703269"/>
    </source>
</evidence>
<keyword evidence="2" id="KW-1185">Reference proteome</keyword>
<proteinExistence type="predicted"/>
<evidence type="ECO:0000313" key="1">
    <source>
        <dbReference type="EMBL" id="GJE84653.1"/>
    </source>
</evidence>